<name>A0ACC4BFI8_POPAL</name>
<keyword evidence="2" id="KW-1185">Reference proteome</keyword>
<protein>
    <submittedName>
        <fullName evidence="1">Uncharacterized protein</fullName>
    </submittedName>
</protein>
<evidence type="ECO:0000313" key="1">
    <source>
        <dbReference type="EMBL" id="KAL3577067.1"/>
    </source>
</evidence>
<dbReference type="EMBL" id="RCHU02000011">
    <property type="protein sequence ID" value="KAL3577067.1"/>
    <property type="molecule type" value="Genomic_DNA"/>
</dbReference>
<reference evidence="1 2" key="1">
    <citation type="journal article" date="2024" name="Plant Biotechnol. J.">
        <title>Genome and CRISPR/Cas9 system of a widespread forest tree (Populus alba) in the world.</title>
        <authorList>
            <person name="Liu Y.J."/>
            <person name="Jiang P.F."/>
            <person name="Han X.M."/>
            <person name="Li X.Y."/>
            <person name="Wang H.M."/>
            <person name="Wang Y.J."/>
            <person name="Wang X.X."/>
            <person name="Zeng Q.Y."/>
        </authorList>
    </citation>
    <scope>NUCLEOTIDE SEQUENCE [LARGE SCALE GENOMIC DNA]</scope>
    <source>
        <strain evidence="2">cv. PAL-ZL1</strain>
    </source>
</reference>
<organism evidence="1 2">
    <name type="scientific">Populus alba</name>
    <name type="common">White poplar</name>
    <dbReference type="NCBI Taxonomy" id="43335"/>
    <lineage>
        <taxon>Eukaryota</taxon>
        <taxon>Viridiplantae</taxon>
        <taxon>Streptophyta</taxon>
        <taxon>Embryophyta</taxon>
        <taxon>Tracheophyta</taxon>
        <taxon>Spermatophyta</taxon>
        <taxon>Magnoliopsida</taxon>
        <taxon>eudicotyledons</taxon>
        <taxon>Gunneridae</taxon>
        <taxon>Pentapetalae</taxon>
        <taxon>rosids</taxon>
        <taxon>fabids</taxon>
        <taxon>Malpighiales</taxon>
        <taxon>Salicaceae</taxon>
        <taxon>Saliceae</taxon>
        <taxon>Populus</taxon>
    </lineage>
</organism>
<evidence type="ECO:0000313" key="2">
    <source>
        <dbReference type="Proteomes" id="UP000309997"/>
    </source>
</evidence>
<sequence length="166" mass="17525">MVQNRQAVVRCGSGQKSTASNFRPPHSSSSQHGSMLLINQLIALCLRLTGRKQYWCGRSYGNCQSSTVLGTLASTRLIRIGNAGLALSVAGDLAISVGTSDTVFGIASDPHPGLEGHISPDPVDAEGYMVLLVYENGSLTQEGANPFLFIPAKCHLAVPDMATILL</sequence>
<proteinExistence type="predicted"/>
<comment type="caution">
    <text evidence="1">The sequence shown here is derived from an EMBL/GenBank/DDBJ whole genome shotgun (WGS) entry which is preliminary data.</text>
</comment>
<gene>
    <name evidence="1" type="ORF">D5086_022350</name>
</gene>
<accession>A0ACC4BFI8</accession>
<dbReference type="Proteomes" id="UP000309997">
    <property type="component" value="Unassembled WGS sequence"/>
</dbReference>